<keyword evidence="10 11" id="KW-0660">Purine salvage</keyword>
<protein>
    <recommendedName>
        <fullName evidence="6 11">Adenine phosphoribosyltransferase</fullName>
        <shortName evidence="11">APRT</shortName>
        <ecNumber evidence="6 11">2.4.2.7</ecNumber>
    </recommendedName>
</protein>
<dbReference type="PANTHER" id="PTHR32315">
    <property type="entry name" value="ADENINE PHOSPHORIBOSYLTRANSFERASE"/>
    <property type="match status" value="1"/>
</dbReference>
<dbReference type="NCBIfam" id="NF002636">
    <property type="entry name" value="PRK02304.1-5"/>
    <property type="match status" value="1"/>
</dbReference>
<keyword evidence="7 11" id="KW-0963">Cytoplasm</keyword>
<comment type="function">
    <text evidence="2 11">Catalyzes a salvage reaction resulting in the formation of AMP, that is energically less costly than de novo synthesis.</text>
</comment>
<evidence type="ECO:0000256" key="7">
    <source>
        <dbReference type="ARBA" id="ARBA00022490"/>
    </source>
</evidence>
<dbReference type="InterPro" id="IPR050054">
    <property type="entry name" value="UPRTase/APRTase"/>
</dbReference>
<dbReference type="GO" id="GO:0016757">
    <property type="term" value="F:glycosyltransferase activity"/>
    <property type="evidence" value="ECO:0007669"/>
    <property type="project" value="UniProtKB-KW"/>
</dbReference>
<proteinExistence type="inferred from homology"/>
<evidence type="ECO:0000256" key="1">
    <source>
        <dbReference type="ARBA" id="ARBA00000868"/>
    </source>
</evidence>
<dbReference type="EC" id="2.4.2.7" evidence="6 11"/>
<reference evidence="14" key="1">
    <citation type="journal article" date="2019" name="Int. J. Syst. Evol. Microbiol.">
        <title>The Global Catalogue of Microorganisms (GCM) 10K type strain sequencing project: providing services to taxonomists for standard genome sequencing and annotation.</title>
        <authorList>
            <consortium name="The Broad Institute Genomics Platform"/>
            <consortium name="The Broad Institute Genome Sequencing Center for Infectious Disease"/>
            <person name="Wu L."/>
            <person name="Ma J."/>
        </authorList>
    </citation>
    <scope>NUCLEOTIDE SEQUENCE [LARGE SCALE GENOMIC DNA]</scope>
    <source>
        <strain evidence="14">JCM 16929</strain>
    </source>
</reference>
<comment type="subcellular location">
    <subcellularLocation>
        <location evidence="3 11">Cytoplasm</location>
    </subcellularLocation>
</comment>
<dbReference type="HAMAP" id="MF_00004">
    <property type="entry name" value="Aden_phosphoribosyltr"/>
    <property type="match status" value="1"/>
</dbReference>
<dbReference type="NCBIfam" id="TIGR01090">
    <property type="entry name" value="apt"/>
    <property type="match status" value="1"/>
</dbReference>
<evidence type="ECO:0000256" key="2">
    <source>
        <dbReference type="ARBA" id="ARBA00003968"/>
    </source>
</evidence>
<evidence type="ECO:0000256" key="8">
    <source>
        <dbReference type="ARBA" id="ARBA00022676"/>
    </source>
</evidence>
<evidence type="ECO:0000256" key="10">
    <source>
        <dbReference type="ARBA" id="ARBA00022726"/>
    </source>
</evidence>
<dbReference type="Pfam" id="PF00156">
    <property type="entry name" value="Pribosyltran"/>
    <property type="match status" value="1"/>
</dbReference>
<evidence type="ECO:0000256" key="11">
    <source>
        <dbReference type="HAMAP-Rule" id="MF_00004"/>
    </source>
</evidence>
<dbReference type="EMBL" id="BAABAB010000003">
    <property type="protein sequence ID" value="GAA3605127.1"/>
    <property type="molecule type" value="Genomic_DNA"/>
</dbReference>
<accession>A0ABP6ZHV3</accession>
<evidence type="ECO:0000259" key="12">
    <source>
        <dbReference type="Pfam" id="PF00156"/>
    </source>
</evidence>
<evidence type="ECO:0000256" key="6">
    <source>
        <dbReference type="ARBA" id="ARBA00011893"/>
    </source>
</evidence>
<evidence type="ECO:0000256" key="4">
    <source>
        <dbReference type="ARBA" id="ARBA00004659"/>
    </source>
</evidence>
<comment type="similarity">
    <text evidence="5 11">Belongs to the purine/pyrimidine phosphoribosyltransferase family.</text>
</comment>
<dbReference type="RefSeq" id="WP_344801376.1">
    <property type="nucleotide sequence ID" value="NZ_BAABAB010000003.1"/>
</dbReference>
<sequence>MQAGLRQPTGTAGSGALDALIVDVPDFPKPGIAFKDITPLLADPAGYAGAIEGLVALAPAGIDLVVGMEARGFLFAAPVALRLGVGFAPVRKPGKLPRTTVAASYTLEYRSETLTMHADAVRPGQRVLVVDDVLATGGTARATADLVAGLGGEVVAVVVLMELGYLDGRATLHAAGLTDVRALLTASAPADEQDVS</sequence>
<evidence type="ECO:0000313" key="13">
    <source>
        <dbReference type="EMBL" id="GAA3605127.1"/>
    </source>
</evidence>
<comment type="caution">
    <text evidence="13">The sequence shown here is derived from an EMBL/GenBank/DDBJ whole genome shotgun (WGS) entry which is preliminary data.</text>
</comment>
<keyword evidence="14" id="KW-1185">Reference proteome</keyword>
<comment type="pathway">
    <text evidence="4 11">Purine metabolism; AMP biosynthesis via salvage pathway; AMP from adenine: step 1/1.</text>
</comment>
<name>A0ABP6ZHV3_9ACTN</name>
<dbReference type="InterPro" id="IPR029057">
    <property type="entry name" value="PRTase-like"/>
</dbReference>
<dbReference type="Proteomes" id="UP001501490">
    <property type="component" value="Unassembled WGS sequence"/>
</dbReference>
<evidence type="ECO:0000313" key="14">
    <source>
        <dbReference type="Proteomes" id="UP001501490"/>
    </source>
</evidence>
<dbReference type="Gene3D" id="3.40.50.2020">
    <property type="match status" value="1"/>
</dbReference>
<gene>
    <name evidence="11" type="primary">apt</name>
    <name evidence="13" type="ORF">GCM10022236_03780</name>
</gene>
<comment type="subunit">
    <text evidence="11">Homodimer.</text>
</comment>
<dbReference type="NCBIfam" id="NF002634">
    <property type="entry name" value="PRK02304.1-3"/>
    <property type="match status" value="1"/>
</dbReference>
<dbReference type="SUPFAM" id="SSF53271">
    <property type="entry name" value="PRTase-like"/>
    <property type="match status" value="1"/>
</dbReference>
<dbReference type="InterPro" id="IPR000836">
    <property type="entry name" value="PRTase_dom"/>
</dbReference>
<keyword evidence="9 11" id="KW-0808">Transferase</keyword>
<feature type="domain" description="Phosphoribosyltransferase" evidence="12">
    <location>
        <begin position="49"/>
        <end position="162"/>
    </location>
</feature>
<keyword evidence="8 11" id="KW-0328">Glycosyltransferase</keyword>
<dbReference type="CDD" id="cd06223">
    <property type="entry name" value="PRTases_typeI"/>
    <property type="match status" value="1"/>
</dbReference>
<evidence type="ECO:0000256" key="5">
    <source>
        <dbReference type="ARBA" id="ARBA00008391"/>
    </source>
</evidence>
<evidence type="ECO:0000256" key="3">
    <source>
        <dbReference type="ARBA" id="ARBA00004496"/>
    </source>
</evidence>
<dbReference type="PANTHER" id="PTHR32315:SF3">
    <property type="entry name" value="ADENINE PHOSPHORIBOSYLTRANSFERASE"/>
    <property type="match status" value="1"/>
</dbReference>
<organism evidence="13 14">
    <name type="scientific">Microlunatus ginsengisoli</name>
    <dbReference type="NCBI Taxonomy" id="363863"/>
    <lineage>
        <taxon>Bacteria</taxon>
        <taxon>Bacillati</taxon>
        <taxon>Actinomycetota</taxon>
        <taxon>Actinomycetes</taxon>
        <taxon>Propionibacteriales</taxon>
        <taxon>Propionibacteriaceae</taxon>
        <taxon>Microlunatus</taxon>
    </lineage>
</organism>
<evidence type="ECO:0000256" key="9">
    <source>
        <dbReference type="ARBA" id="ARBA00022679"/>
    </source>
</evidence>
<comment type="catalytic activity">
    <reaction evidence="1 11">
        <text>AMP + diphosphate = 5-phospho-alpha-D-ribose 1-diphosphate + adenine</text>
        <dbReference type="Rhea" id="RHEA:16609"/>
        <dbReference type="ChEBI" id="CHEBI:16708"/>
        <dbReference type="ChEBI" id="CHEBI:33019"/>
        <dbReference type="ChEBI" id="CHEBI:58017"/>
        <dbReference type="ChEBI" id="CHEBI:456215"/>
        <dbReference type="EC" id="2.4.2.7"/>
    </reaction>
</comment>
<dbReference type="InterPro" id="IPR005764">
    <property type="entry name" value="Ade_phspho_trans"/>
</dbReference>